<keyword evidence="2" id="KW-0175">Coiled coil</keyword>
<evidence type="ECO:0000313" key="7">
    <source>
        <dbReference type="Proteomes" id="UP001148313"/>
    </source>
</evidence>
<evidence type="ECO:0000256" key="3">
    <source>
        <dbReference type="SAM" id="MobiDB-lite"/>
    </source>
</evidence>
<proteinExistence type="inferred from homology"/>
<feature type="domain" description="Multidrug resistance protein MdtA-like barrel-sandwich hybrid" evidence="5">
    <location>
        <begin position="100"/>
        <end position="279"/>
    </location>
</feature>
<evidence type="ECO:0000256" key="4">
    <source>
        <dbReference type="SAM" id="Phobius"/>
    </source>
</evidence>
<comment type="similarity">
    <text evidence="1">Belongs to the membrane fusion protein (MFP) (TC 8.A.1) family.</text>
</comment>
<keyword evidence="4" id="KW-1133">Transmembrane helix</keyword>
<dbReference type="InterPro" id="IPR006143">
    <property type="entry name" value="RND_pump_MFP"/>
</dbReference>
<dbReference type="Gene3D" id="2.40.420.20">
    <property type="match status" value="1"/>
</dbReference>
<dbReference type="Gene3D" id="2.40.30.170">
    <property type="match status" value="1"/>
</dbReference>
<dbReference type="InterPro" id="IPR058625">
    <property type="entry name" value="MdtA-like_BSH"/>
</dbReference>
<evidence type="ECO:0000256" key="2">
    <source>
        <dbReference type="SAM" id="Coils"/>
    </source>
</evidence>
<evidence type="ECO:0000256" key="1">
    <source>
        <dbReference type="ARBA" id="ARBA00009477"/>
    </source>
</evidence>
<dbReference type="Gene3D" id="1.10.287.470">
    <property type="entry name" value="Helix hairpin bin"/>
    <property type="match status" value="1"/>
</dbReference>
<dbReference type="RefSeq" id="WP_271091884.1">
    <property type="nucleotide sequence ID" value="NZ_JAPJZH010000018.1"/>
</dbReference>
<organism evidence="6 7">
    <name type="scientific">Hoeflea poritis</name>
    <dbReference type="NCBI Taxonomy" id="2993659"/>
    <lineage>
        <taxon>Bacteria</taxon>
        <taxon>Pseudomonadati</taxon>
        <taxon>Pseudomonadota</taxon>
        <taxon>Alphaproteobacteria</taxon>
        <taxon>Hyphomicrobiales</taxon>
        <taxon>Rhizobiaceae</taxon>
        <taxon>Hoeflea</taxon>
    </lineage>
</organism>
<evidence type="ECO:0000259" key="5">
    <source>
        <dbReference type="Pfam" id="PF25917"/>
    </source>
</evidence>
<accession>A0ABT4VTL8</accession>
<dbReference type="Proteomes" id="UP001148313">
    <property type="component" value="Unassembled WGS sequence"/>
</dbReference>
<feature type="transmembrane region" description="Helical" evidence="4">
    <location>
        <begin position="36"/>
        <end position="54"/>
    </location>
</feature>
<dbReference type="NCBIfam" id="TIGR01730">
    <property type="entry name" value="RND_mfp"/>
    <property type="match status" value="1"/>
</dbReference>
<feature type="region of interest" description="Disordered" evidence="3">
    <location>
        <begin position="1"/>
        <end position="30"/>
    </location>
</feature>
<feature type="region of interest" description="Disordered" evidence="3">
    <location>
        <begin position="444"/>
        <end position="465"/>
    </location>
</feature>
<reference evidence="6" key="1">
    <citation type="submission" date="2022-11" db="EMBL/GenBank/DDBJ databases">
        <title>Hoeflea poritis sp. nov., isolated from scleractinian coral Porites lutea.</title>
        <authorList>
            <person name="Zhang G."/>
            <person name="Wei Q."/>
            <person name="Cai L."/>
        </authorList>
    </citation>
    <scope>NUCLEOTIDE SEQUENCE</scope>
    <source>
        <strain evidence="6">E7-10</strain>
    </source>
</reference>
<gene>
    <name evidence="6" type="ORF">OOZ53_21960</name>
</gene>
<dbReference type="Pfam" id="PF25917">
    <property type="entry name" value="BSH_RND"/>
    <property type="match status" value="1"/>
</dbReference>
<protein>
    <submittedName>
        <fullName evidence="6">Efflux RND transporter periplasmic adaptor subunit</fullName>
    </submittedName>
</protein>
<comment type="caution">
    <text evidence="6">The sequence shown here is derived from an EMBL/GenBank/DDBJ whole genome shotgun (WGS) entry which is preliminary data.</text>
</comment>
<sequence length="465" mass="50849">MLKSLDEEGAAQTPAVGDTPDRPPEKRSPLLSGGRVLLQIALMLVVLGGSYWLMNWIIETQPERGARPFRPTVYPVETVAVEAVSNRPQLLVYGEVQAARSVELRPLVNGEIIAVNPELKAGAHVSDGDVLLEIDSFHYKGALSEARANLAQARATLAEIEARMTAERDQLQAAEMQLTLAESDLRRAEQLVESGAVTEKQVEDRRLIVSQREQAVSQRRNNQIIEDAKREQQIASIESLTWKVQQAERNLEYTTLRAPFTGVVNAENAEPGRYVSSSDVVASLYDDEALEARFTLTDAQYGRISTDTDPLIGREIRVVWVVGLSSYEYSGRIDRIAAEIASQRGGVEVVARLDPNGSAVQLRPGAFVEIDVPDRTYANSFRLPETALFNGNEVFVVEEGKLARRIVEVAAFDGEDVIIKGGLQSGDVVMTTHLTQADDGVQVREPGVRPARPSGGVAGQRTQGS</sequence>
<dbReference type="Gene3D" id="2.40.50.100">
    <property type="match status" value="1"/>
</dbReference>
<dbReference type="PANTHER" id="PTHR30469">
    <property type="entry name" value="MULTIDRUG RESISTANCE PROTEIN MDTA"/>
    <property type="match status" value="1"/>
</dbReference>
<keyword evidence="4" id="KW-0472">Membrane</keyword>
<feature type="coiled-coil region" evidence="2">
    <location>
        <begin position="143"/>
        <end position="191"/>
    </location>
</feature>
<dbReference type="SUPFAM" id="SSF111369">
    <property type="entry name" value="HlyD-like secretion proteins"/>
    <property type="match status" value="2"/>
</dbReference>
<keyword evidence="7" id="KW-1185">Reference proteome</keyword>
<dbReference type="EMBL" id="JAPJZH010000018">
    <property type="protein sequence ID" value="MDA4848039.1"/>
    <property type="molecule type" value="Genomic_DNA"/>
</dbReference>
<keyword evidence="4" id="KW-0812">Transmembrane</keyword>
<name>A0ABT4VTL8_9HYPH</name>
<evidence type="ECO:0000313" key="6">
    <source>
        <dbReference type="EMBL" id="MDA4848039.1"/>
    </source>
</evidence>
<dbReference type="PANTHER" id="PTHR30469:SF36">
    <property type="entry name" value="BLL3903 PROTEIN"/>
    <property type="match status" value="1"/>
</dbReference>
<feature type="compositionally biased region" description="Basic and acidic residues" evidence="3">
    <location>
        <begin position="19"/>
        <end position="28"/>
    </location>
</feature>